<protein>
    <submittedName>
        <fullName evidence="2">Uncharacterized protein</fullName>
    </submittedName>
</protein>
<evidence type="ECO:0000256" key="1">
    <source>
        <dbReference type="SAM" id="Phobius"/>
    </source>
</evidence>
<proteinExistence type="predicted"/>
<name>U3B549_AQUA1</name>
<evidence type="ECO:0000313" key="3">
    <source>
        <dbReference type="Proteomes" id="UP000016560"/>
    </source>
</evidence>
<dbReference type="Proteomes" id="UP000016560">
    <property type="component" value="Unassembled WGS sequence"/>
</dbReference>
<keyword evidence="1" id="KW-0812">Transmembrane</keyword>
<feature type="transmembrane region" description="Helical" evidence="1">
    <location>
        <begin position="30"/>
        <end position="49"/>
    </location>
</feature>
<organism evidence="2 3">
    <name type="scientific">Aquipseudomonas alcaligenes (strain ATCC 14909 / DSM 50342 / CCUG 1425 / JCM 20561 / NBRC 14159 / NCIMB 9945 / NCTC 10367 / 1577)</name>
    <name type="common">Pseudomonas alcaligenes</name>
    <dbReference type="NCBI Taxonomy" id="1215092"/>
    <lineage>
        <taxon>Bacteria</taxon>
        <taxon>Pseudomonadati</taxon>
        <taxon>Pseudomonadota</taxon>
        <taxon>Gammaproteobacteria</taxon>
        <taxon>Pseudomonadales</taxon>
        <taxon>Pseudomonadaceae</taxon>
        <taxon>Aquipseudomonas</taxon>
    </lineage>
</organism>
<dbReference type="AlphaFoldDB" id="U3B549"/>
<feature type="transmembrane region" description="Helical" evidence="1">
    <location>
        <begin position="61"/>
        <end position="85"/>
    </location>
</feature>
<comment type="caution">
    <text evidence="2">The sequence shown here is derived from an EMBL/GenBank/DDBJ whole genome shotgun (WGS) entry which is preliminary data.</text>
</comment>
<keyword evidence="1" id="KW-0472">Membrane</keyword>
<reference evidence="2" key="1">
    <citation type="submission" date="2024-09" db="EMBL/GenBank/DDBJ databases">
        <title>Whole genome shotgun sequence of Pseudomonas alcaligenes NBRC 14159.</title>
        <authorList>
            <person name="Yoshida I."/>
            <person name="Hosoyama A."/>
            <person name="Tsuchikane K."/>
            <person name="Noguchi M."/>
            <person name="Hirakata S."/>
            <person name="Ando Y."/>
            <person name="Ohji S."/>
            <person name="Yamazoe A."/>
            <person name="Yamazaki S."/>
            <person name="Fujita N."/>
        </authorList>
    </citation>
    <scope>NUCLEOTIDE SEQUENCE</scope>
    <source>
        <strain evidence="2">NBRC 14159</strain>
    </source>
</reference>
<gene>
    <name evidence="2" type="ORF">PA6_056_00160</name>
</gene>
<sequence length="90" mass="9847">MWQLATNTSLAVLSLWLTWGRNQTRLPNFLATLVTGGFLLAYVIRDWYGGSMVLSDGSEKLLLGLNLGAFVFGVIFVLSLIGMLLPSKTP</sequence>
<keyword evidence="1" id="KW-1133">Transmembrane helix</keyword>
<accession>U3B549</accession>
<evidence type="ECO:0000313" key="2">
    <source>
        <dbReference type="EMBL" id="GAD64969.1"/>
    </source>
</evidence>
<dbReference type="EMBL" id="BATI01000056">
    <property type="protein sequence ID" value="GAD64969.1"/>
    <property type="molecule type" value="Genomic_DNA"/>
</dbReference>
<keyword evidence="3" id="KW-1185">Reference proteome</keyword>
<dbReference type="RefSeq" id="WP_021703032.1">
    <property type="nucleotide sequence ID" value="NZ_BATI01000056.1"/>
</dbReference>